<dbReference type="Pfam" id="PF14749">
    <property type="entry name" value="Acyl-CoA_ox_N"/>
    <property type="match status" value="1"/>
</dbReference>
<dbReference type="Pfam" id="PF01756">
    <property type="entry name" value="ACOX"/>
    <property type="match status" value="1"/>
</dbReference>
<dbReference type="OrthoDB" id="538336at2759"/>
<dbReference type="OMA" id="AHAQYMV"/>
<keyword evidence="6 12" id="KW-0285">Flavoprotein</keyword>
<dbReference type="PANTHER" id="PTHR10909:SF250">
    <property type="entry name" value="PEROXISOMAL ACYL-COENZYME A OXIDASE 1"/>
    <property type="match status" value="1"/>
</dbReference>
<protein>
    <recommendedName>
        <fullName evidence="12">Acyl-coenzyme A oxidase</fullName>
    </recommendedName>
</protein>
<dbReference type="InterPro" id="IPR037069">
    <property type="entry name" value="AcylCoA_DH/ox_N_sf"/>
</dbReference>
<evidence type="ECO:0000313" key="20">
    <source>
        <dbReference type="Proteomes" id="UP000242180"/>
    </source>
</evidence>
<comment type="cofactor">
    <cofactor evidence="2">
        <name>FAD</name>
        <dbReference type="ChEBI" id="CHEBI:57692"/>
    </cofactor>
</comment>
<dbReference type="GO" id="GO:0071949">
    <property type="term" value="F:FAD binding"/>
    <property type="evidence" value="ECO:0007669"/>
    <property type="project" value="InterPro"/>
</dbReference>
<proteinExistence type="inferred from homology"/>
<dbReference type="GO" id="GO:0005504">
    <property type="term" value="F:fatty acid binding"/>
    <property type="evidence" value="ECO:0007669"/>
    <property type="project" value="TreeGrafter"/>
</dbReference>
<evidence type="ECO:0000256" key="2">
    <source>
        <dbReference type="ARBA" id="ARBA00001974"/>
    </source>
</evidence>
<dbReference type="Pfam" id="PF22924">
    <property type="entry name" value="ACOX_C_alpha1"/>
    <property type="match status" value="1"/>
</dbReference>
<evidence type="ECO:0000259" key="15">
    <source>
        <dbReference type="Pfam" id="PF01756"/>
    </source>
</evidence>
<accession>A0A1X2HXT1</accession>
<dbReference type="Gene3D" id="1.20.140.10">
    <property type="entry name" value="Butyryl-CoA Dehydrogenase, subunit A, domain 3"/>
    <property type="match status" value="2"/>
</dbReference>
<evidence type="ECO:0000256" key="13">
    <source>
        <dbReference type="PIRSR" id="PIRSR000168-1"/>
    </source>
</evidence>
<evidence type="ECO:0000256" key="6">
    <source>
        <dbReference type="ARBA" id="ARBA00022630"/>
    </source>
</evidence>
<feature type="domain" description="Acyl-CoA oxidase C-terminal" evidence="15">
    <location>
        <begin position="503"/>
        <end position="676"/>
    </location>
</feature>
<evidence type="ECO:0000256" key="14">
    <source>
        <dbReference type="PIRSR" id="PIRSR000168-2"/>
    </source>
</evidence>
<evidence type="ECO:0000259" key="18">
    <source>
        <dbReference type="Pfam" id="PF22924"/>
    </source>
</evidence>
<dbReference type="FunFam" id="1.20.140.10:FF:000013">
    <property type="entry name" value="Acyl-coenzyme A oxidase"/>
    <property type="match status" value="1"/>
</dbReference>
<feature type="domain" description="Acyl-coenzyme A oxidase N-terminal" evidence="17">
    <location>
        <begin position="31"/>
        <end position="146"/>
    </location>
</feature>
<comment type="similarity">
    <text evidence="5 12">Belongs to the acyl-CoA oxidase family.</text>
</comment>
<dbReference type="FunFam" id="1.20.140.10:FF:000005">
    <property type="entry name" value="Acyl-coenzyme A oxidase"/>
    <property type="match status" value="1"/>
</dbReference>
<dbReference type="InterPro" id="IPR029320">
    <property type="entry name" value="Acyl-CoA_ox_N"/>
</dbReference>
<evidence type="ECO:0000256" key="7">
    <source>
        <dbReference type="ARBA" id="ARBA00022827"/>
    </source>
</evidence>
<gene>
    <name evidence="19" type="ORF">BCR43DRAFT_431574</name>
</gene>
<evidence type="ECO:0000256" key="4">
    <source>
        <dbReference type="ARBA" id="ARBA00004846"/>
    </source>
</evidence>
<dbReference type="GO" id="GO:0033540">
    <property type="term" value="P:fatty acid beta-oxidation using acyl-CoA oxidase"/>
    <property type="evidence" value="ECO:0007669"/>
    <property type="project" value="UniProtKB-UniPathway"/>
</dbReference>
<dbReference type="InterPro" id="IPR006091">
    <property type="entry name" value="Acyl-CoA_Oxase/DH_mid-dom"/>
</dbReference>
<dbReference type="FunFam" id="2.40.110.10:FF:000003">
    <property type="entry name" value="Acyl-coenzyme A oxidase"/>
    <property type="match status" value="1"/>
</dbReference>
<dbReference type="PANTHER" id="PTHR10909">
    <property type="entry name" value="ELECTRON TRANSPORT OXIDOREDUCTASE"/>
    <property type="match status" value="1"/>
</dbReference>
<sequence>MAPVRFPRHLKPIEPQGAQLLAQERAKASFDPQALATSLYGEALLKKQDEILAILEKDPVLGDKSHRYYVGRDVRFKRSLAAAKRMVELVKIHRWNDEELKIADRLFDESGPFRLHRSMFMPTLENQGTDEQKKLYLEPARRYEIIGCYAQTELGHGSNVRGLETTATYDPSTQTFDLHSPTLTASKWWIGGLGVAANHAVVMARLISNGKDYGPHPFVVQIRDLKTHEPLKGVTVGDIGPKFGFNTVDNGFILFDHLKLPHVAMLARFSKVDKVTGEYQRPPNDKLAYGTMVFVRANIVMESSYVLARAATVAVRYSALRAQFVDEANPKKALVQGQTKVVETPVLDYMMQQYRLFPVLAQAYACHFTAQEMHRMYYENQAKMAAGDFSYLADLHASSSGLKSLTTTLNMAGLEDCRRACGGHGYSLFSGLGQFYQDMLPKATWEGDNYLLTQQTTRYLLKTFRAVQAGSQGRATFSSSYMQEYLAQPTAKCPASQPSDWTNPEVLLSTFKYRVAFLVDKAVQAIDVHQQTWNDMLVEVYRISRAHCQLLLVANFFSAVFGKDKQSNEDKVLQRLAILFALSTLEAEMADVLTCGYVSPDQALLVKKQTIAALKAIRPDAVALVDVFGYPDYLMQSALGDKDGRAYERMTEMAELEPLNQNTVADGYEEYIRPLIHAGQGAWKVGKDGAARL</sequence>
<comment type="subcellular location">
    <subcellularLocation>
        <location evidence="3">Peroxisome</location>
    </subcellularLocation>
</comment>
<dbReference type="InterPro" id="IPR036250">
    <property type="entry name" value="AcylCo_DH-like_C"/>
</dbReference>
<evidence type="ECO:0000256" key="12">
    <source>
        <dbReference type="PIRNR" id="PIRNR000168"/>
    </source>
</evidence>
<dbReference type="GO" id="GO:0003997">
    <property type="term" value="F:acyl-CoA oxidase activity"/>
    <property type="evidence" value="ECO:0007669"/>
    <property type="project" value="UniProtKB-EC"/>
</dbReference>
<dbReference type="PIRSF" id="PIRSF000168">
    <property type="entry name" value="Acyl-CoA_oxidase"/>
    <property type="match status" value="1"/>
</dbReference>
<dbReference type="SUPFAM" id="SSF47203">
    <property type="entry name" value="Acyl-CoA dehydrogenase C-terminal domain-like"/>
    <property type="match status" value="2"/>
</dbReference>
<dbReference type="EMBL" id="MCGN01000001">
    <property type="protein sequence ID" value="ORZ03908.1"/>
    <property type="molecule type" value="Genomic_DNA"/>
</dbReference>
<dbReference type="InterPro" id="IPR055060">
    <property type="entry name" value="ACOX_C_alpha1"/>
</dbReference>
<dbReference type="GO" id="GO:0005777">
    <property type="term" value="C:peroxisome"/>
    <property type="evidence" value="ECO:0007669"/>
    <property type="project" value="UniProtKB-SubCell"/>
</dbReference>
<feature type="binding site" evidence="14">
    <location>
        <position position="152"/>
    </location>
    <ligand>
        <name>FAD</name>
        <dbReference type="ChEBI" id="CHEBI:57692"/>
    </ligand>
</feature>
<evidence type="ECO:0000259" key="17">
    <source>
        <dbReference type="Pfam" id="PF14749"/>
    </source>
</evidence>
<comment type="catalytic activity">
    <reaction evidence="1">
        <text>a 2,3-saturated acyl-CoA + O2 = a (2E)-enoyl-CoA + H2O2</text>
        <dbReference type="Rhea" id="RHEA:38959"/>
        <dbReference type="ChEBI" id="CHEBI:15379"/>
        <dbReference type="ChEBI" id="CHEBI:16240"/>
        <dbReference type="ChEBI" id="CHEBI:58856"/>
        <dbReference type="ChEBI" id="CHEBI:65111"/>
        <dbReference type="EC" id="1.3.3.6"/>
    </reaction>
</comment>
<dbReference type="InterPro" id="IPR009100">
    <property type="entry name" value="AcylCoA_DH/oxidase_NM_dom_sf"/>
</dbReference>
<evidence type="ECO:0000313" key="19">
    <source>
        <dbReference type="EMBL" id="ORZ03908.1"/>
    </source>
</evidence>
<dbReference type="UniPathway" id="UPA00661"/>
<comment type="caution">
    <text evidence="19">The sequence shown here is derived from an EMBL/GenBank/DDBJ whole genome shotgun (WGS) entry which is preliminary data.</text>
</comment>
<evidence type="ECO:0000256" key="5">
    <source>
        <dbReference type="ARBA" id="ARBA00006288"/>
    </source>
</evidence>
<evidence type="ECO:0000256" key="3">
    <source>
        <dbReference type="ARBA" id="ARBA00004275"/>
    </source>
</evidence>
<evidence type="ECO:0000256" key="11">
    <source>
        <dbReference type="ARBA" id="ARBA00023140"/>
    </source>
</evidence>
<dbReference type="InterPro" id="IPR046373">
    <property type="entry name" value="Acyl-CoA_Oxase/DH_mid-dom_sf"/>
</dbReference>
<feature type="binding site" evidence="14">
    <location>
        <position position="191"/>
    </location>
    <ligand>
        <name>FAD</name>
        <dbReference type="ChEBI" id="CHEBI:57692"/>
    </ligand>
</feature>
<feature type="domain" description="Acyl-CoA oxidase C-alpha1" evidence="18">
    <location>
        <begin position="289"/>
        <end position="461"/>
    </location>
</feature>
<dbReference type="SUPFAM" id="SSF56645">
    <property type="entry name" value="Acyl-CoA dehydrogenase NM domain-like"/>
    <property type="match status" value="1"/>
</dbReference>
<evidence type="ECO:0000256" key="1">
    <source>
        <dbReference type="ARBA" id="ARBA00001201"/>
    </source>
</evidence>
<dbReference type="InParanoid" id="A0A1X2HXT1"/>
<keyword evidence="8" id="KW-0276">Fatty acid metabolism</keyword>
<evidence type="ECO:0000256" key="8">
    <source>
        <dbReference type="ARBA" id="ARBA00022832"/>
    </source>
</evidence>
<organism evidence="19 20">
    <name type="scientific">Syncephalastrum racemosum</name>
    <name type="common">Filamentous fungus</name>
    <dbReference type="NCBI Taxonomy" id="13706"/>
    <lineage>
        <taxon>Eukaryota</taxon>
        <taxon>Fungi</taxon>
        <taxon>Fungi incertae sedis</taxon>
        <taxon>Mucoromycota</taxon>
        <taxon>Mucoromycotina</taxon>
        <taxon>Mucoromycetes</taxon>
        <taxon>Mucorales</taxon>
        <taxon>Syncephalastraceae</taxon>
        <taxon>Syncephalastrum</taxon>
    </lineage>
</organism>
<dbReference type="Pfam" id="PF02770">
    <property type="entry name" value="Acyl-CoA_dh_M"/>
    <property type="match status" value="1"/>
</dbReference>
<evidence type="ECO:0000259" key="16">
    <source>
        <dbReference type="Pfam" id="PF02770"/>
    </source>
</evidence>
<keyword evidence="11" id="KW-0576">Peroxisome</keyword>
<dbReference type="Gene3D" id="2.40.110.10">
    <property type="entry name" value="Butyryl-CoA Dehydrogenase, subunit A, domain 2"/>
    <property type="match status" value="1"/>
</dbReference>
<dbReference type="AlphaFoldDB" id="A0A1X2HXT1"/>
<feature type="domain" description="Acyl-CoA oxidase/dehydrogenase middle" evidence="16">
    <location>
        <begin position="148"/>
        <end position="256"/>
    </location>
</feature>
<comment type="pathway">
    <text evidence="4">Lipid metabolism; peroxisomal fatty acid beta-oxidation.</text>
</comment>
<dbReference type="STRING" id="13706.A0A1X2HXT1"/>
<dbReference type="InterPro" id="IPR012258">
    <property type="entry name" value="Acyl-CoA_oxidase"/>
</dbReference>
<dbReference type="InterPro" id="IPR002655">
    <property type="entry name" value="Acyl-CoA_oxidase_C"/>
</dbReference>
<evidence type="ECO:0000256" key="9">
    <source>
        <dbReference type="ARBA" id="ARBA00023002"/>
    </source>
</evidence>
<feature type="active site" description="Proton acceptor" evidence="13">
    <location>
        <position position="446"/>
    </location>
</feature>
<reference evidence="19 20" key="1">
    <citation type="submission" date="2016-07" db="EMBL/GenBank/DDBJ databases">
        <title>Pervasive Adenine N6-methylation of Active Genes in Fungi.</title>
        <authorList>
            <consortium name="DOE Joint Genome Institute"/>
            <person name="Mondo S.J."/>
            <person name="Dannebaum R.O."/>
            <person name="Kuo R.C."/>
            <person name="Labutti K."/>
            <person name="Haridas S."/>
            <person name="Kuo A."/>
            <person name="Salamov A."/>
            <person name="Ahrendt S.R."/>
            <person name="Lipzen A."/>
            <person name="Sullivan W."/>
            <person name="Andreopoulos W.B."/>
            <person name="Clum A."/>
            <person name="Lindquist E."/>
            <person name="Daum C."/>
            <person name="Ramamoorthy G.K."/>
            <person name="Gryganskyi A."/>
            <person name="Culley D."/>
            <person name="Magnuson J.K."/>
            <person name="James T.Y."/>
            <person name="O'Malley M.A."/>
            <person name="Stajich J.E."/>
            <person name="Spatafora J.W."/>
            <person name="Visel A."/>
            <person name="Grigoriev I.V."/>
        </authorList>
    </citation>
    <scope>NUCLEOTIDE SEQUENCE [LARGE SCALE GENOMIC DNA]</scope>
    <source>
        <strain evidence="19 20">NRRL 2496</strain>
    </source>
</reference>
<keyword evidence="20" id="KW-1185">Reference proteome</keyword>
<keyword evidence="9" id="KW-0560">Oxidoreductase</keyword>
<keyword evidence="10" id="KW-0443">Lipid metabolism</keyword>
<dbReference type="Gene3D" id="1.10.540.10">
    <property type="entry name" value="Acyl-CoA dehydrogenase/oxidase, N-terminal domain"/>
    <property type="match status" value="1"/>
</dbReference>
<name>A0A1X2HXT1_SYNRA</name>
<keyword evidence="7 12" id="KW-0274">FAD</keyword>
<dbReference type="GO" id="GO:0055088">
    <property type="term" value="P:lipid homeostasis"/>
    <property type="evidence" value="ECO:0007669"/>
    <property type="project" value="TreeGrafter"/>
</dbReference>
<dbReference type="Proteomes" id="UP000242180">
    <property type="component" value="Unassembled WGS sequence"/>
</dbReference>
<evidence type="ECO:0000256" key="10">
    <source>
        <dbReference type="ARBA" id="ARBA00023098"/>
    </source>
</evidence>